<dbReference type="PROSITE" id="PS00397">
    <property type="entry name" value="RECOMBINASES_1"/>
    <property type="match status" value="1"/>
</dbReference>
<keyword evidence="4" id="KW-0233">DNA recombination</keyword>
<dbReference type="AlphaFoldDB" id="A0AB36FPS7"/>
<dbReference type="GO" id="GO:0015074">
    <property type="term" value="P:DNA integration"/>
    <property type="evidence" value="ECO:0007669"/>
    <property type="project" value="UniProtKB-KW"/>
</dbReference>
<organism evidence="8 9">
    <name type="scientific">Alteromonas macleodii</name>
    <name type="common">Pseudoalteromonas macleodii</name>
    <dbReference type="NCBI Taxonomy" id="28108"/>
    <lineage>
        <taxon>Bacteria</taxon>
        <taxon>Pseudomonadati</taxon>
        <taxon>Pseudomonadota</taxon>
        <taxon>Gammaproteobacteria</taxon>
        <taxon>Alteromonadales</taxon>
        <taxon>Alteromonadaceae</taxon>
        <taxon>Alteromonas/Salinimonas group</taxon>
        <taxon>Alteromonas</taxon>
    </lineage>
</organism>
<evidence type="ECO:0000256" key="5">
    <source>
        <dbReference type="PIRSR" id="PIRSR606118-50"/>
    </source>
</evidence>
<evidence type="ECO:0000256" key="1">
    <source>
        <dbReference type="ARBA" id="ARBA00009913"/>
    </source>
</evidence>
<dbReference type="InterPro" id="IPR006119">
    <property type="entry name" value="Resolv_N"/>
</dbReference>
<dbReference type="InterPro" id="IPR050639">
    <property type="entry name" value="SSR_resolvase"/>
</dbReference>
<accession>A0AB36FPS7</accession>
<dbReference type="RefSeq" id="WP_069945188.1">
    <property type="nucleotide sequence ID" value="NZ_MIPY01000035.1"/>
</dbReference>
<protein>
    <submittedName>
        <fullName evidence="8">Resolvase, N terminal domain protein</fullName>
    </submittedName>
</protein>
<comment type="similarity">
    <text evidence="1">Belongs to the site-specific recombinase resolvase family.</text>
</comment>
<dbReference type="SMART" id="SM00857">
    <property type="entry name" value="Resolvase"/>
    <property type="match status" value="1"/>
</dbReference>
<evidence type="ECO:0000313" key="8">
    <source>
        <dbReference type="EMBL" id="OES26277.1"/>
    </source>
</evidence>
<evidence type="ECO:0000256" key="3">
    <source>
        <dbReference type="ARBA" id="ARBA00023125"/>
    </source>
</evidence>
<dbReference type="Pfam" id="PF02796">
    <property type="entry name" value="HTH_7"/>
    <property type="match status" value="1"/>
</dbReference>
<dbReference type="Pfam" id="PF00239">
    <property type="entry name" value="Resolvase"/>
    <property type="match status" value="1"/>
</dbReference>
<feature type="domain" description="Resolvase/invertase-type recombinase catalytic" evidence="7">
    <location>
        <begin position="2"/>
        <end position="138"/>
    </location>
</feature>
<dbReference type="EMBL" id="MIPY01000035">
    <property type="protein sequence ID" value="OES26277.1"/>
    <property type="molecule type" value="Genomic_DNA"/>
</dbReference>
<proteinExistence type="inferred from homology"/>
<dbReference type="PANTHER" id="PTHR30461">
    <property type="entry name" value="DNA-INVERTASE FROM LAMBDOID PROPHAGE"/>
    <property type="match status" value="1"/>
</dbReference>
<dbReference type="SUPFAM" id="SSF46689">
    <property type="entry name" value="Homeodomain-like"/>
    <property type="match status" value="1"/>
</dbReference>
<dbReference type="PROSITE" id="PS51736">
    <property type="entry name" value="RECOMBINASES_3"/>
    <property type="match status" value="1"/>
</dbReference>
<dbReference type="InterPro" id="IPR006120">
    <property type="entry name" value="Resolvase_HTH_dom"/>
</dbReference>
<evidence type="ECO:0000256" key="2">
    <source>
        <dbReference type="ARBA" id="ARBA00022908"/>
    </source>
</evidence>
<dbReference type="CDD" id="cd00569">
    <property type="entry name" value="HTH_Hin_like"/>
    <property type="match status" value="1"/>
</dbReference>
<dbReference type="Proteomes" id="UP000095392">
    <property type="component" value="Unassembled WGS sequence"/>
</dbReference>
<dbReference type="InterPro" id="IPR006118">
    <property type="entry name" value="Recombinase_CS"/>
</dbReference>
<dbReference type="InterPro" id="IPR009057">
    <property type="entry name" value="Homeodomain-like_sf"/>
</dbReference>
<sequence>MEFVGYARVSTQQQDLTQQIDKLEAYGCKKIFKGKHSGKEATNKEALEELLRYVREGDTVVVTKLDRLGRSLSQVLVCLDTLVKRKVNLVTIDQAIDTKKTDALSKAMVQLLGMFAELERNFIVTRTQEGKAATGNYGGRKPKLTKEQEQEIRDKLANGVSKVKLSKEYGVARATILNISRKDK</sequence>
<dbReference type="CDD" id="cd03768">
    <property type="entry name" value="SR_ResInv"/>
    <property type="match status" value="1"/>
</dbReference>
<name>A0AB36FPS7_ALTMA</name>
<comment type="caution">
    <text evidence="8">The sequence shown here is derived from an EMBL/GenBank/DDBJ whole genome shotgun (WGS) entry which is preliminary data.</text>
</comment>
<evidence type="ECO:0000256" key="6">
    <source>
        <dbReference type="PROSITE-ProRule" id="PRU10137"/>
    </source>
</evidence>
<evidence type="ECO:0000259" key="7">
    <source>
        <dbReference type="PROSITE" id="PS51736"/>
    </source>
</evidence>
<dbReference type="GO" id="GO:0003677">
    <property type="term" value="F:DNA binding"/>
    <property type="evidence" value="ECO:0007669"/>
    <property type="project" value="UniProtKB-KW"/>
</dbReference>
<gene>
    <name evidence="8" type="ORF">BFV95_4047</name>
</gene>
<evidence type="ECO:0000313" key="9">
    <source>
        <dbReference type="Proteomes" id="UP000095392"/>
    </source>
</evidence>
<dbReference type="PANTHER" id="PTHR30461:SF26">
    <property type="entry name" value="RESOLVASE HOMOLOG YNEB"/>
    <property type="match status" value="1"/>
</dbReference>
<reference evidence="8 9" key="1">
    <citation type="submission" date="2016-09" db="EMBL/GenBank/DDBJ databases">
        <title>Draft Genome Sequence of four Alteromonas macleodii strains isolated from copper coupons and grown long-term at elevated copper levels.</title>
        <authorList>
            <person name="Cusick K."/>
            <person name="Dale J."/>
            <person name="Little B."/>
            <person name="Biffinger J."/>
        </authorList>
    </citation>
    <scope>NUCLEOTIDE SEQUENCE [LARGE SCALE GENOMIC DNA]</scope>
    <source>
        <strain evidence="8 9">KCP01</strain>
    </source>
</reference>
<feature type="active site" description="O-(5'-phospho-DNA)-serine intermediate" evidence="5 6">
    <location>
        <position position="10"/>
    </location>
</feature>
<keyword evidence="9" id="KW-1185">Reference proteome</keyword>
<dbReference type="GO" id="GO:0000150">
    <property type="term" value="F:DNA strand exchange activity"/>
    <property type="evidence" value="ECO:0007669"/>
    <property type="project" value="InterPro"/>
</dbReference>
<dbReference type="Gene3D" id="3.40.50.1390">
    <property type="entry name" value="Resolvase, N-terminal catalytic domain"/>
    <property type="match status" value="1"/>
</dbReference>
<keyword evidence="2" id="KW-0229">DNA integration</keyword>
<dbReference type="Gene3D" id="1.10.10.60">
    <property type="entry name" value="Homeodomain-like"/>
    <property type="match status" value="1"/>
</dbReference>
<dbReference type="SUPFAM" id="SSF53041">
    <property type="entry name" value="Resolvase-like"/>
    <property type="match status" value="1"/>
</dbReference>
<keyword evidence="3" id="KW-0238">DNA-binding</keyword>
<evidence type="ECO:0000256" key="4">
    <source>
        <dbReference type="ARBA" id="ARBA00023172"/>
    </source>
</evidence>
<dbReference type="PROSITE" id="PS00398">
    <property type="entry name" value="RECOMBINASES_2"/>
    <property type="match status" value="1"/>
</dbReference>
<dbReference type="InterPro" id="IPR036162">
    <property type="entry name" value="Resolvase-like_N_sf"/>
</dbReference>